<accession>A0A564TUX5</accession>
<gene>
    <name evidence="1" type="ORF">DFSSTS7063_01847</name>
</gene>
<proteinExistence type="predicted"/>
<dbReference type="AlphaFoldDB" id="A0A564TUX5"/>
<protein>
    <submittedName>
        <fullName evidence="1">Uncharacterized protein</fullName>
    </submittedName>
</protein>
<name>A0A564TUX5_9FIRM</name>
<evidence type="ECO:0000313" key="1">
    <source>
        <dbReference type="EMBL" id="VUX11039.1"/>
    </source>
</evidence>
<dbReference type="RefSeq" id="WP_144124650.1">
    <property type="nucleotide sequence ID" value="NZ_CABHNI010000032.1"/>
</dbReference>
<organism evidence="1 2">
    <name type="scientific">Dorea formicigenerans</name>
    <dbReference type="NCBI Taxonomy" id="39486"/>
    <lineage>
        <taxon>Bacteria</taxon>
        <taxon>Bacillati</taxon>
        <taxon>Bacillota</taxon>
        <taxon>Clostridia</taxon>
        <taxon>Lachnospirales</taxon>
        <taxon>Lachnospiraceae</taxon>
        <taxon>Dorea</taxon>
    </lineage>
</organism>
<dbReference type="Proteomes" id="UP000358366">
    <property type="component" value="Unassembled WGS sequence"/>
</dbReference>
<sequence>MAKQDEHRFNLRFDEDDENHRRVSAYLNQCGRKKARYIVKAVLAYWELQDGRIPVVEQPERKQLSETESAIHKIGEQNKADRLIQVEDVKDSGLDWEEADLMRQNYAMFEDME</sequence>
<dbReference type="EMBL" id="CABHNI010000032">
    <property type="protein sequence ID" value="VUX11039.1"/>
    <property type="molecule type" value="Genomic_DNA"/>
</dbReference>
<evidence type="ECO:0000313" key="2">
    <source>
        <dbReference type="Proteomes" id="UP000358366"/>
    </source>
</evidence>
<reference evidence="1 2" key="1">
    <citation type="submission" date="2019-07" db="EMBL/GenBank/DDBJ databases">
        <authorList>
            <person name="Hibberd C M."/>
            <person name="Gehrig L. J."/>
            <person name="Chang H.-W."/>
            <person name="Venkatesh S."/>
        </authorList>
    </citation>
    <scope>NUCLEOTIDE SEQUENCE [LARGE SCALE GENOMIC DNA]</scope>
    <source>
        <strain evidence="1">Dorea_formicigenerans_SSTS_Bg7063</strain>
    </source>
</reference>